<dbReference type="GO" id="GO:0005886">
    <property type="term" value="C:plasma membrane"/>
    <property type="evidence" value="ECO:0007669"/>
    <property type="project" value="UniProtKB-SubCell"/>
</dbReference>
<feature type="transmembrane region" description="Helical" evidence="9">
    <location>
        <begin position="24"/>
        <end position="46"/>
    </location>
</feature>
<comment type="catalytic activity">
    <reaction evidence="1">
        <text>ATP + protein L-histidine = ADP + protein N-phospho-L-histidine.</text>
        <dbReference type="EC" id="2.7.13.3"/>
    </reaction>
</comment>
<dbReference type="InterPro" id="IPR003661">
    <property type="entry name" value="HisK_dim/P_dom"/>
</dbReference>
<name>A0A927MTJ6_9ACTN</name>
<feature type="region of interest" description="Disordered" evidence="8">
    <location>
        <begin position="305"/>
        <end position="336"/>
    </location>
</feature>
<dbReference type="Gene3D" id="1.10.287.130">
    <property type="match status" value="1"/>
</dbReference>
<keyword evidence="6 11" id="KW-0418">Kinase</keyword>
<evidence type="ECO:0000256" key="9">
    <source>
        <dbReference type="SAM" id="Phobius"/>
    </source>
</evidence>
<dbReference type="InterPro" id="IPR036097">
    <property type="entry name" value="HisK_dim/P_sf"/>
</dbReference>
<dbReference type="PANTHER" id="PTHR43711">
    <property type="entry name" value="TWO-COMPONENT HISTIDINE KINASE"/>
    <property type="match status" value="1"/>
</dbReference>
<organism evidence="11 12">
    <name type="scientific">Actinopolymorpha pittospori</name>
    <dbReference type="NCBI Taxonomy" id="648752"/>
    <lineage>
        <taxon>Bacteria</taxon>
        <taxon>Bacillati</taxon>
        <taxon>Actinomycetota</taxon>
        <taxon>Actinomycetes</taxon>
        <taxon>Propionibacteriales</taxon>
        <taxon>Actinopolymorphaceae</taxon>
        <taxon>Actinopolymorpha</taxon>
    </lineage>
</organism>
<keyword evidence="9" id="KW-0812">Transmembrane</keyword>
<dbReference type="SUPFAM" id="SSF47384">
    <property type="entry name" value="Homodimeric domain of signal transducing histidine kinase"/>
    <property type="match status" value="1"/>
</dbReference>
<dbReference type="PROSITE" id="PS50109">
    <property type="entry name" value="HIS_KIN"/>
    <property type="match status" value="1"/>
</dbReference>
<dbReference type="SMART" id="SM00388">
    <property type="entry name" value="HisKA"/>
    <property type="match status" value="1"/>
</dbReference>
<keyword evidence="9" id="KW-1133">Transmembrane helix</keyword>
<gene>
    <name evidence="11" type="ORF">HEB94_002915</name>
</gene>
<keyword evidence="9" id="KW-0472">Membrane</keyword>
<feature type="transmembrane region" description="Helical" evidence="9">
    <location>
        <begin position="58"/>
        <end position="81"/>
    </location>
</feature>
<evidence type="ECO:0000313" key="12">
    <source>
        <dbReference type="Proteomes" id="UP000638648"/>
    </source>
</evidence>
<reference evidence="11" key="1">
    <citation type="submission" date="2020-10" db="EMBL/GenBank/DDBJ databases">
        <title>Sequencing the genomes of 1000 actinobacteria strains.</title>
        <authorList>
            <person name="Klenk H.-P."/>
        </authorList>
    </citation>
    <scope>NUCLEOTIDE SEQUENCE</scope>
    <source>
        <strain evidence="11">DSM 45354</strain>
    </source>
</reference>
<dbReference type="EC" id="2.7.13.3" evidence="3"/>
<keyword evidence="12" id="KW-1185">Reference proteome</keyword>
<dbReference type="Proteomes" id="UP000638648">
    <property type="component" value="Unassembled WGS sequence"/>
</dbReference>
<accession>A0A927MTJ6</accession>
<evidence type="ECO:0000256" key="3">
    <source>
        <dbReference type="ARBA" id="ARBA00012438"/>
    </source>
</evidence>
<dbReference type="InterPro" id="IPR036890">
    <property type="entry name" value="HATPase_C_sf"/>
</dbReference>
<keyword evidence="4" id="KW-0597">Phosphoprotein</keyword>
<dbReference type="PRINTS" id="PR00344">
    <property type="entry name" value="BCTRLSENSOR"/>
</dbReference>
<dbReference type="PANTHER" id="PTHR43711:SF1">
    <property type="entry name" value="HISTIDINE KINASE 1"/>
    <property type="match status" value="1"/>
</dbReference>
<dbReference type="AlphaFoldDB" id="A0A927MTJ6"/>
<keyword evidence="7" id="KW-0902">Two-component regulatory system</keyword>
<evidence type="ECO:0000313" key="11">
    <source>
        <dbReference type="EMBL" id="MBE1606067.1"/>
    </source>
</evidence>
<evidence type="ECO:0000256" key="4">
    <source>
        <dbReference type="ARBA" id="ARBA00022553"/>
    </source>
</evidence>
<sequence length="373" mass="39257">MTVMLALTATTAAATAPPTVLTEIVHVAPYAVAFSLPVALAGSAALHKLRRRGLATSTTVLVLTPLVATLAGVLGVSGFMFTPILTTTLVICLLVALVTVPTGVLLGRSLARRSVWERDARARERTAEAARRELVAWVSHDLRTPLSGIRAMSEALADGVVSRPDEVNAYAHKITGEANRLSRMVDDLFELSRIAAGALRLSLSTVDLAEIVDEAVAAERPMAERKGVRLRTHAATGPTVLGSSPELARIVRNLISNAVRHTPERTSVMVHVGSDDAEAWVFVDDACGGIPEAELTRVFEVAFRGSQARSPQEGPPAGDLDGGRRTGPTAAQPAGSGLGLAIARGLVEAHRGRIEACNHGPGCRFEVRLPLAA</sequence>
<dbReference type="Gene3D" id="3.30.565.10">
    <property type="entry name" value="Histidine kinase-like ATPase, C-terminal domain"/>
    <property type="match status" value="1"/>
</dbReference>
<evidence type="ECO:0000256" key="1">
    <source>
        <dbReference type="ARBA" id="ARBA00000085"/>
    </source>
</evidence>
<feature type="transmembrane region" description="Helical" evidence="9">
    <location>
        <begin position="87"/>
        <end position="106"/>
    </location>
</feature>
<evidence type="ECO:0000256" key="6">
    <source>
        <dbReference type="ARBA" id="ARBA00022777"/>
    </source>
</evidence>
<evidence type="ECO:0000259" key="10">
    <source>
        <dbReference type="PROSITE" id="PS50109"/>
    </source>
</evidence>
<dbReference type="InterPro" id="IPR003594">
    <property type="entry name" value="HATPase_dom"/>
</dbReference>
<comment type="subcellular location">
    <subcellularLocation>
        <location evidence="2">Cell membrane</location>
    </subcellularLocation>
</comment>
<dbReference type="InterPro" id="IPR004358">
    <property type="entry name" value="Sig_transdc_His_kin-like_C"/>
</dbReference>
<comment type="caution">
    <text evidence="11">The sequence shown here is derived from an EMBL/GenBank/DDBJ whole genome shotgun (WGS) entry which is preliminary data.</text>
</comment>
<dbReference type="CDD" id="cd00082">
    <property type="entry name" value="HisKA"/>
    <property type="match status" value="1"/>
</dbReference>
<protein>
    <recommendedName>
        <fullName evidence="3">histidine kinase</fullName>
        <ecNumber evidence="3">2.7.13.3</ecNumber>
    </recommendedName>
</protein>
<evidence type="ECO:0000256" key="2">
    <source>
        <dbReference type="ARBA" id="ARBA00004236"/>
    </source>
</evidence>
<evidence type="ECO:0000256" key="8">
    <source>
        <dbReference type="SAM" id="MobiDB-lite"/>
    </source>
</evidence>
<dbReference type="SMART" id="SM00387">
    <property type="entry name" value="HATPase_c"/>
    <property type="match status" value="1"/>
</dbReference>
<dbReference type="InterPro" id="IPR005467">
    <property type="entry name" value="His_kinase_dom"/>
</dbReference>
<dbReference type="EMBL" id="JADBEM010000001">
    <property type="protein sequence ID" value="MBE1606067.1"/>
    <property type="molecule type" value="Genomic_DNA"/>
</dbReference>
<dbReference type="FunFam" id="1.10.287.130:FF:000001">
    <property type="entry name" value="Two-component sensor histidine kinase"/>
    <property type="match status" value="1"/>
</dbReference>
<proteinExistence type="predicted"/>
<dbReference type="CDD" id="cd00075">
    <property type="entry name" value="HATPase"/>
    <property type="match status" value="1"/>
</dbReference>
<feature type="domain" description="Histidine kinase" evidence="10">
    <location>
        <begin position="137"/>
        <end position="373"/>
    </location>
</feature>
<dbReference type="GO" id="GO:0000155">
    <property type="term" value="F:phosphorelay sensor kinase activity"/>
    <property type="evidence" value="ECO:0007669"/>
    <property type="project" value="InterPro"/>
</dbReference>
<dbReference type="SUPFAM" id="SSF55874">
    <property type="entry name" value="ATPase domain of HSP90 chaperone/DNA topoisomerase II/histidine kinase"/>
    <property type="match status" value="1"/>
</dbReference>
<dbReference type="InterPro" id="IPR050736">
    <property type="entry name" value="Sensor_HK_Regulatory"/>
</dbReference>
<evidence type="ECO:0000256" key="7">
    <source>
        <dbReference type="ARBA" id="ARBA00023012"/>
    </source>
</evidence>
<dbReference type="Pfam" id="PF00512">
    <property type="entry name" value="HisKA"/>
    <property type="match status" value="1"/>
</dbReference>
<keyword evidence="5" id="KW-0808">Transferase</keyword>
<evidence type="ECO:0000256" key="5">
    <source>
        <dbReference type="ARBA" id="ARBA00022679"/>
    </source>
</evidence>
<dbReference type="Pfam" id="PF02518">
    <property type="entry name" value="HATPase_c"/>
    <property type="match status" value="1"/>
</dbReference>